<evidence type="ECO:0000259" key="1">
    <source>
        <dbReference type="Pfam" id="PF03781"/>
    </source>
</evidence>
<reference evidence="2 3" key="1">
    <citation type="submission" date="2011-12" db="EMBL/GenBank/DDBJ databases">
        <title>Whole genome shotgun sequence of Gordonia effusa NBRC 100432.</title>
        <authorList>
            <person name="Yoshida I."/>
            <person name="Takarada H."/>
            <person name="Hosoyama A."/>
            <person name="Tsuchikane K."/>
            <person name="Katsumata H."/>
            <person name="Yamazaki S."/>
            <person name="Fujita N."/>
        </authorList>
    </citation>
    <scope>NUCLEOTIDE SEQUENCE [LARGE SCALE GENOMIC DNA]</scope>
    <source>
        <strain evidence="2 3">NBRC 100432</strain>
    </source>
</reference>
<dbReference type="InterPro" id="IPR051043">
    <property type="entry name" value="Sulfatase_Mod_Factor_Kinase"/>
</dbReference>
<dbReference type="AlphaFoldDB" id="H0R1D0"/>
<dbReference type="InterPro" id="IPR042095">
    <property type="entry name" value="SUMF_sf"/>
</dbReference>
<evidence type="ECO:0000313" key="3">
    <source>
        <dbReference type="Proteomes" id="UP000035034"/>
    </source>
</evidence>
<dbReference type="EMBL" id="BAEH01000069">
    <property type="protein sequence ID" value="GAB18881.1"/>
    <property type="molecule type" value="Genomic_DNA"/>
</dbReference>
<dbReference type="PANTHER" id="PTHR23150:SF19">
    <property type="entry name" value="FORMYLGLYCINE-GENERATING ENZYME"/>
    <property type="match status" value="1"/>
</dbReference>
<dbReference type="Pfam" id="PF03781">
    <property type="entry name" value="FGE-sulfatase"/>
    <property type="match status" value="1"/>
</dbReference>
<feature type="domain" description="Sulfatase-modifying factor enzyme-like" evidence="1">
    <location>
        <begin position="2"/>
        <end position="291"/>
    </location>
</feature>
<dbReference type="Proteomes" id="UP000035034">
    <property type="component" value="Unassembled WGS sequence"/>
</dbReference>
<dbReference type="PANTHER" id="PTHR23150">
    <property type="entry name" value="SULFATASE MODIFYING FACTOR 1, 2"/>
    <property type="match status" value="1"/>
</dbReference>
<dbReference type="Gene3D" id="3.90.1580.10">
    <property type="entry name" value="paralog of FGE (formylglycine-generating enzyme)"/>
    <property type="match status" value="1"/>
</dbReference>
<keyword evidence="3" id="KW-1185">Reference proteome</keyword>
<dbReference type="GO" id="GO:0120147">
    <property type="term" value="F:formylglycine-generating oxidase activity"/>
    <property type="evidence" value="ECO:0007669"/>
    <property type="project" value="TreeGrafter"/>
</dbReference>
<name>H0R1D0_9ACTN</name>
<dbReference type="SUPFAM" id="SSF56436">
    <property type="entry name" value="C-type lectin-like"/>
    <property type="match status" value="1"/>
</dbReference>
<proteinExistence type="predicted"/>
<protein>
    <recommendedName>
        <fullName evidence="1">Sulfatase-modifying factor enzyme-like domain-containing protein</fullName>
    </recommendedName>
</protein>
<evidence type="ECO:0000313" key="2">
    <source>
        <dbReference type="EMBL" id="GAB18881.1"/>
    </source>
</evidence>
<comment type="caution">
    <text evidence="2">The sequence shown here is derived from an EMBL/GenBank/DDBJ whole genome shotgun (WGS) entry which is preliminary data.</text>
</comment>
<dbReference type="STRING" id="1077974.GOEFS_069_00070"/>
<dbReference type="InterPro" id="IPR016187">
    <property type="entry name" value="CTDL_fold"/>
</dbReference>
<accession>H0R1D0</accession>
<dbReference type="InterPro" id="IPR005532">
    <property type="entry name" value="SUMF_dom"/>
</dbReference>
<organism evidence="2 3">
    <name type="scientific">Gordonia effusa NBRC 100432</name>
    <dbReference type="NCBI Taxonomy" id="1077974"/>
    <lineage>
        <taxon>Bacteria</taxon>
        <taxon>Bacillati</taxon>
        <taxon>Actinomycetota</taxon>
        <taxon>Actinomycetes</taxon>
        <taxon>Mycobacteriales</taxon>
        <taxon>Gordoniaceae</taxon>
        <taxon>Gordonia</taxon>
    </lineage>
</organism>
<sequence length="294" mass="32587">MTIPGGEYLMGSTRHYPEERPVRPVQVSSFRIDARAITNAQFAEFVAATGYVTLAEQPLDPSRYPGADPELLKPGGLVFHQTPEPVELHDLTQWWAYVPGANWRAPHGPQSSLHGLDDHPVVQVCHADAAAYARWRGVRLPTEAEWEFAARGGLASQPYTWGADADDDPPYRVNRWRGEFPWQNTASDGFESTAPVGSFEPNGYGLYDMAGNVWEWTDTWWTHHHAVETSPCCGPDVAMQRSMGPGDDVGRRVIKGGSHLCAPNYCLRYRPAARQPEAIDSATCHLGFRCAADE</sequence>
<gene>
    <name evidence="2" type="ORF">GOEFS_069_00070</name>
</gene>
<dbReference type="eggNOG" id="COG1262">
    <property type="taxonomic scope" value="Bacteria"/>
</dbReference>